<dbReference type="PANTHER" id="PTHR35370">
    <property type="entry name" value="CYTOPLASMIC PROTEIN-RELATED-RELATED"/>
    <property type="match status" value="1"/>
</dbReference>
<reference evidence="1 2" key="1">
    <citation type="submission" date="2020-04" db="EMBL/GenBank/DDBJ databases">
        <authorList>
            <person name="De Canck E."/>
        </authorList>
    </citation>
    <scope>NUCLEOTIDE SEQUENCE [LARGE SCALE GENOMIC DNA]</scope>
    <source>
        <strain evidence="1 2">LMG 29739</strain>
    </source>
</reference>
<evidence type="ECO:0000313" key="2">
    <source>
        <dbReference type="Proteomes" id="UP000494329"/>
    </source>
</evidence>
<dbReference type="PIRSF" id="PIRSF028304">
    <property type="entry name" value="UCP028304"/>
    <property type="match status" value="1"/>
</dbReference>
<evidence type="ECO:0008006" key="3">
    <source>
        <dbReference type="Google" id="ProtNLM"/>
    </source>
</evidence>
<dbReference type="Proteomes" id="UP000494329">
    <property type="component" value="Unassembled WGS sequence"/>
</dbReference>
<dbReference type="Pfam" id="PF05947">
    <property type="entry name" value="T6SS_TssF"/>
    <property type="match status" value="1"/>
</dbReference>
<organism evidence="1 2">
    <name type="scientific">Paraburkholderia solisilvae</name>
    <dbReference type="NCBI Taxonomy" id="624376"/>
    <lineage>
        <taxon>Bacteria</taxon>
        <taxon>Pseudomonadati</taxon>
        <taxon>Pseudomonadota</taxon>
        <taxon>Betaproteobacteria</taxon>
        <taxon>Burkholderiales</taxon>
        <taxon>Burkholderiaceae</taxon>
        <taxon>Paraburkholderia</taxon>
    </lineage>
</organism>
<keyword evidence="2" id="KW-1185">Reference proteome</keyword>
<evidence type="ECO:0000313" key="1">
    <source>
        <dbReference type="EMBL" id="CAB3771693.1"/>
    </source>
</evidence>
<accession>A0A6J5EZW3</accession>
<gene>
    <name evidence="1" type="ORF">LMG29739_06096</name>
</gene>
<sequence>MTTTHESTLADYFNTELAALRADAAVFAQSFPAAAGALGLNRGRSTDPQVELLVQSFAFLAGRLRYQLDLGEAAMPNALTDYLYPHLSAPVPSMTVAALDVKPDGANFAKRQVLERGRMFTANGRDVRGNPVVCRFTSGYDTPLVPLQVDSIRLFVPDDGLLDDAVWSDPDLRSVLCVRLRRAGGGTLQGLRLERLGFFLNCAPHEIRTFYEPLSISLGKIVVQPLDDAGCPAGAQQVLPREALKWRGFAEDEALLVANDTTHPGYRLLQEYFAFPEKFLFFDVEGIAPCPNATAFDLMFVGRQPVDTVTTLPSDRLLLNCVPLVNLFSQRLEPLALDHTRYEYRLQGDAANHRYCEVYALTELYSTRPGEPPRAIAPYFSMDDFRRLHAQDYFYLTRREEVQLGHMQGTDLYVSFLDATFTLARPADETIGGSALCTNRNLPEQLRVGDMLRLEGAGPLNGARVATPVTAHQTPRLIGARPWALASQLALNRLSLAEGPHALAALKDQLKQHVGSRGEQGFKQIDGIREARATRIVGRSGHDAWRGFVDGLMVDLLLDRSSFAESSVVLFGEVMRRFFALHAAINAGVALRISVNDVKGALHEWPLMVGAQPLL</sequence>
<protein>
    <recommendedName>
        <fullName evidence="3">Type VI secretion system protein ImpG</fullName>
    </recommendedName>
</protein>
<dbReference type="RefSeq" id="WP_175115219.1">
    <property type="nucleotide sequence ID" value="NZ_CADIKF010000083.1"/>
</dbReference>
<dbReference type="NCBIfam" id="TIGR03359">
    <property type="entry name" value="VI_chp_6"/>
    <property type="match status" value="1"/>
</dbReference>
<proteinExistence type="predicted"/>
<dbReference type="EMBL" id="CADIKF010000083">
    <property type="protein sequence ID" value="CAB3771693.1"/>
    <property type="molecule type" value="Genomic_DNA"/>
</dbReference>
<dbReference type="PANTHER" id="PTHR35370:SF1">
    <property type="entry name" value="TYPE VI SECRETION SYSTEM COMPONENT TSSF1"/>
    <property type="match status" value="1"/>
</dbReference>
<dbReference type="AlphaFoldDB" id="A0A6J5EZW3"/>
<dbReference type="InterPro" id="IPR010272">
    <property type="entry name" value="T6SS_TssF"/>
</dbReference>
<name>A0A6J5EZW3_9BURK</name>